<dbReference type="GO" id="GO:0006508">
    <property type="term" value="P:proteolysis"/>
    <property type="evidence" value="ECO:0007669"/>
    <property type="project" value="InterPro"/>
</dbReference>
<dbReference type="EMBL" id="GEZM01005661">
    <property type="protein sequence ID" value="JAV96000.1"/>
    <property type="molecule type" value="Transcribed_RNA"/>
</dbReference>
<evidence type="ECO:0000256" key="1">
    <source>
        <dbReference type="ARBA" id="ARBA00012493"/>
    </source>
</evidence>
<evidence type="ECO:0000256" key="4">
    <source>
        <dbReference type="ARBA" id="ARBA00022722"/>
    </source>
</evidence>
<dbReference type="GO" id="GO:0015074">
    <property type="term" value="P:DNA integration"/>
    <property type="evidence" value="ECO:0007669"/>
    <property type="project" value="InterPro"/>
</dbReference>
<dbReference type="Pfam" id="PF17921">
    <property type="entry name" value="Integrase_H2C2"/>
    <property type="match status" value="1"/>
</dbReference>
<evidence type="ECO:0000259" key="8">
    <source>
        <dbReference type="PROSITE" id="PS50878"/>
    </source>
</evidence>
<keyword evidence="6" id="KW-0378">Hydrolase</keyword>
<dbReference type="PROSITE" id="PS50878">
    <property type="entry name" value="RT_POL"/>
    <property type="match status" value="1"/>
</dbReference>
<dbReference type="GO" id="GO:0003964">
    <property type="term" value="F:RNA-directed DNA polymerase activity"/>
    <property type="evidence" value="ECO:0007669"/>
    <property type="project" value="UniProtKB-KW"/>
</dbReference>
<dbReference type="Gene3D" id="3.10.20.370">
    <property type="match status" value="1"/>
</dbReference>
<dbReference type="Gene3D" id="3.10.10.10">
    <property type="entry name" value="HIV Type 1 Reverse Transcriptase, subunit A, domain 1"/>
    <property type="match status" value="1"/>
</dbReference>
<dbReference type="AlphaFoldDB" id="A0A1Y1NGJ5"/>
<evidence type="ECO:0000313" key="10">
    <source>
        <dbReference type="EMBL" id="JAV96000.1"/>
    </source>
</evidence>
<dbReference type="InterPro" id="IPR050951">
    <property type="entry name" value="Retrovirus_Pol_polyprotein"/>
</dbReference>
<dbReference type="Gene3D" id="2.40.70.10">
    <property type="entry name" value="Acid Proteases"/>
    <property type="match status" value="1"/>
</dbReference>
<organism evidence="10">
    <name type="scientific">Photinus pyralis</name>
    <name type="common">Common eastern firefly</name>
    <name type="synonym">Lampyris pyralis</name>
    <dbReference type="NCBI Taxonomy" id="7054"/>
    <lineage>
        <taxon>Eukaryota</taxon>
        <taxon>Metazoa</taxon>
        <taxon>Ecdysozoa</taxon>
        <taxon>Arthropoda</taxon>
        <taxon>Hexapoda</taxon>
        <taxon>Insecta</taxon>
        <taxon>Pterygota</taxon>
        <taxon>Neoptera</taxon>
        <taxon>Endopterygota</taxon>
        <taxon>Coleoptera</taxon>
        <taxon>Polyphaga</taxon>
        <taxon>Elateriformia</taxon>
        <taxon>Elateroidea</taxon>
        <taxon>Lampyridae</taxon>
        <taxon>Lampyrinae</taxon>
        <taxon>Photinus</taxon>
    </lineage>
</organism>
<dbReference type="GO" id="GO:0042575">
    <property type="term" value="C:DNA polymerase complex"/>
    <property type="evidence" value="ECO:0007669"/>
    <property type="project" value="UniProtKB-ARBA"/>
</dbReference>
<dbReference type="InterPro" id="IPR043502">
    <property type="entry name" value="DNA/RNA_pol_sf"/>
</dbReference>
<dbReference type="Gene3D" id="3.30.70.270">
    <property type="match status" value="2"/>
</dbReference>
<dbReference type="InterPro" id="IPR012337">
    <property type="entry name" value="RNaseH-like_sf"/>
</dbReference>
<dbReference type="FunFam" id="1.10.340.70:FF:000001">
    <property type="entry name" value="Retrovirus-related Pol polyprotein from transposon gypsy-like Protein"/>
    <property type="match status" value="1"/>
</dbReference>
<dbReference type="CDD" id="cd01647">
    <property type="entry name" value="RT_LTR"/>
    <property type="match status" value="1"/>
</dbReference>
<evidence type="ECO:0000256" key="7">
    <source>
        <dbReference type="ARBA" id="ARBA00022918"/>
    </source>
</evidence>
<evidence type="ECO:0000256" key="5">
    <source>
        <dbReference type="ARBA" id="ARBA00022759"/>
    </source>
</evidence>
<dbReference type="EC" id="2.7.7.49" evidence="1"/>
<dbReference type="Gene3D" id="1.10.340.70">
    <property type="match status" value="1"/>
</dbReference>
<feature type="domain" description="Reverse transcriptase" evidence="8">
    <location>
        <begin position="252"/>
        <end position="432"/>
    </location>
</feature>
<dbReference type="InterPro" id="IPR018061">
    <property type="entry name" value="Retropepsins"/>
</dbReference>
<keyword evidence="7" id="KW-0695">RNA-directed DNA polymerase</keyword>
<dbReference type="InterPro" id="IPR041588">
    <property type="entry name" value="Integrase_H2C2"/>
</dbReference>
<accession>A0A1Y1NGJ5</accession>
<dbReference type="Pfam" id="PF00665">
    <property type="entry name" value="rve"/>
    <property type="match status" value="1"/>
</dbReference>
<reference evidence="10" key="1">
    <citation type="journal article" date="2016" name="Sci. Rep.">
        <title>Molecular characterization of firefly nuptial gifts: a multi-omics approach sheds light on postcopulatory sexual selection.</title>
        <authorList>
            <person name="Al-Wathiqui N."/>
            <person name="Fallon T.R."/>
            <person name="South A."/>
            <person name="Weng J.K."/>
            <person name="Lewis S.M."/>
        </authorList>
    </citation>
    <scope>NUCLEOTIDE SEQUENCE</scope>
</reference>
<dbReference type="SUPFAM" id="SSF53098">
    <property type="entry name" value="Ribonuclease H-like"/>
    <property type="match status" value="1"/>
</dbReference>
<dbReference type="CDD" id="cd00303">
    <property type="entry name" value="retropepsin_like"/>
    <property type="match status" value="1"/>
</dbReference>
<dbReference type="InterPro" id="IPR043128">
    <property type="entry name" value="Rev_trsase/Diguanyl_cyclase"/>
</dbReference>
<dbReference type="PROSITE" id="PS50994">
    <property type="entry name" value="INTEGRASE"/>
    <property type="match status" value="1"/>
</dbReference>
<keyword evidence="2" id="KW-0808">Transferase</keyword>
<name>A0A1Y1NGJ5_PHOPY</name>
<dbReference type="InterPro" id="IPR036397">
    <property type="entry name" value="RNaseH_sf"/>
</dbReference>
<dbReference type="Pfam" id="PF00077">
    <property type="entry name" value="RVP"/>
    <property type="match status" value="1"/>
</dbReference>
<sequence length="1071" mass="123766">MQPSKFSILKFGKRQKESVLGRTLLPYSDSAASKISHFIKSKDKIILDYIIAQGNKNECPYININILGKTFLGLLDSGANKTLINEYTWNILQSLNCKLDASRSTICTVANNDQCQCLGVVTVPVTLQNVTKLIEFYVIPELRQSVILGIDFWAKMGIIADISRGEWYFSSKEEHSVQIKHIESQSDLSTVQQVRLDAIVQDYFNTFKENELGCTSIVKHKIITNSPPIKQRYYPVSPYKQKLIDAELDKMLEQGVIEKSCSAWSSPVLLVPKKDGSQRFCVDFRQLNQVSERDAYPLPFMSSILSKLGSTKYISSLDIKSAYWQVALDEESKQYTAFTVPGRGLYQFTRLPYGLHNAPATFQRLVDVVLGPDLEPFVFCYLDDIIIVTPNFEKHLTVLSEVLHRLRNAGLSLNKEKSKFCRPELKYLGYVVNHSGLHVDLDKVQCIINLPKPVNLADVRRLLGMVSWYRRFIPSHSDLVAPLTNLLKKDVTFQWDAPCEESLGKIKEALISAPILTIPNFEKPFILQTDASNVGIGAVLTQIYDDQEHVICYLSRALTRTERKFSVTERECLAVLWSVEKLRCYLDGVKFTVITDHHSLVWLNNLKDPQGRLGRWVLRLQQFDYDIVHRKGLDHVVPDFLSRAINPNDEGVELHLVEVSDVHDPWYLKMIDKINHYPLQYTKWRVVDNKIYKRMEANFKELRDPSDCWKLVLPRELRKEAIHSCHDVPLSGHLGIYKTFSRVSRFYYWPSMRNDIIRYIKSCKTCQSTKPEQKAPAGHMGNALIPDKPWQIISFDLVGPLPRTSRGYQFIFVVTDIFSKFNLFFPLRRAIATQIVKILEDSVFLLFGVPQFCRCDNGVQFRSKEFEKLCQKYNVKVIYTPNYHPQPNNTERVNRVLKTMISSYVDKEHRKWDEHLSALACALRTARHETTLHTPYFINFGRDMFLDGKEYQRVPQELVSENTDDDLGDRNKVLHSMRKLVKENLVNAYSKSSQHYNLRRRDVSYEVNDLVWKRNYAISDAANYVTKKLSKRFEGPFRVKKKVGYCTYELEDELGNTKGLWHVVDLKPYKS</sequence>
<dbReference type="FunFam" id="3.10.20.370:FF:000001">
    <property type="entry name" value="Retrovirus-related Pol polyprotein from transposon 17.6-like protein"/>
    <property type="match status" value="1"/>
</dbReference>
<dbReference type="PANTHER" id="PTHR37984:SF5">
    <property type="entry name" value="PROTEIN NYNRIN-LIKE"/>
    <property type="match status" value="1"/>
</dbReference>
<dbReference type="InterPro" id="IPR001584">
    <property type="entry name" value="Integrase_cat-core"/>
</dbReference>
<evidence type="ECO:0000256" key="2">
    <source>
        <dbReference type="ARBA" id="ARBA00022679"/>
    </source>
</evidence>
<protein>
    <recommendedName>
        <fullName evidence="1">RNA-directed DNA polymerase</fullName>
        <ecNumber evidence="1">2.7.7.49</ecNumber>
    </recommendedName>
</protein>
<dbReference type="SUPFAM" id="SSF50630">
    <property type="entry name" value="Acid proteases"/>
    <property type="match status" value="1"/>
</dbReference>
<keyword evidence="4" id="KW-0540">Nuclease</keyword>
<dbReference type="InterPro" id="IPR041373">
    <property type="entry name" value="RT_RNaseH"/>
</dbReference>
<dbReference type="Pfam" id="PF17917">
    <property type="entry name" value="RT_RNaseH"/>
    <property type="match status" value="1"/>
</dbReference>
<keyword evidence="3" id="KW-0548">Nucleotidyltransferase</keyword>
<dbReference type="PROSITE" id="PS00141">
    <property type="entry name" value="ASP_PROTEASE"/>
    <property type="match status" value="1"/>
</dbReference>
<evidence type="ECO:0000256" key="3">
    <source>
        <dbReference type="ARBA" id="ARBA00022695"/>
    </source>
</evidence>
<keyword evidence="5" id="KW-0255">Endonuclease</keyword>
<dbReference type="CDD" id="cd09274">
    <property type="entry name" value="RNase_HI_RT_Ty3"/>
    <property type="match status" value="1"/>
</dbReference>
<evidence type="ECO:0000256" key="6">
    <source>
        <dbReference type="ARBA" id="ARBA00022801"/>
    </source>
</evidence>
<dbReference type="SUPFAM" id="SSF56672">
    <property type="entry name" value="DNA/RNA polymerases"/>
    <property type="match status" value="1"/>
</dbReference>
<dbReference type="FunFam" id="3.30.420.10:FF:000032">
    <property type="entry name" value="Retrovirus-related Pol polyprotein from transposon 297-like Protein"/>
    <property type="match status" value="1"/>
</dbReference>
<evidence type="ECO:0000259" key="9">
    <source>
        <dbReference type="PROSITE" id="PS50994"/>
    </source>
</evidence>
<dbReference type="GO" id="GO:0003676">
    <property type="term" value="F:nucleic acid binding"/>
    <property type="evidence" value="ECO:0007669"/>
    <property type="project" value="InterPro"/>
</dbReference>
<dbReference type="GO" id="GO:0004190">
    <property type="term" value="F:aspartic-type endopeptidase activity"/>
    <property type="evidence" value="ECO:0007669"/>
    <property type="project" value="InterPro"/>
</dbReference>
<dbReference type="Gene3D" id="3.30.420.10">
    <property type="entry name" value="Ribonuclease H-like superfamily/Ribonuclease H"/>
    <property type="match status" value="1"/>
</dbReference>
<dbReference type="Pfam" id="PF00078">
    <property type="entry name" value="RVT_1"/>
    <property type="match status" value="1"/>
</dbReference>
<proteinExistence type="predicted"/>
<dbReference type="InterPro" id="IPR021109">
    <property type="entry name" value="Peptidase_aspartic_dom_sf"/>
</dbReference>
<dbReference type="InterPro" id="IPR001969">
    <property type="entry name" value="Aspartic_peptidase_AS"/>
</dbReference>
<dbReference type="FunFam" id="3.30.70.270:FF:000020">
    <property type="entry name" value="Transposon Tf2-6 polyprotein-like Protein"/>
    <property type="match status" value="1"/>
</dbReference>
<feature type="domain" description="Integrase catalytic" evidence="9">
    <location>
        <begin position="785"/>
        <end position="943"/>
    </location>
</feature>
<dbReference type="GO" id="GO:0004519">
    <property type="term" value="F:endonuclease activity"/>
    <property type="evidence" value="ECO:0007669"/>
    <property type="project" value="UniProtKB-KW"/>
</dbReference>
<dbReference type="InterPro" id="IPR000477">
    <property type="entry name" value="RT_dom"/>
</dbReference>
<dbReference type="PANTHER" id="PTHR37984">
    <property type="entry name" value="PROTEIN CBG26694"/>
    <property type="match status" value="1"/>
</dbReference>
<dbReference type="EMBL" id="GEZM01005662">
    <property type="protein sequence ID" value="JAV95998.1"/>
    <property type="molecule type" value="Transcribed_RNA"/>
</dbReference>